<evidence type="ECO:0000256" key="3">
    <source>
        <dbReference type="SAM" id="MobiDB-lite"/>
    </source>
</evidence>
<keyword evidence="2" id="KW-0175">Coiled coil</keyword>
<evidence type="ECO:0000256" key="2">
    <source>
        <dbReference type="SAM" id="Coils"/>
    </source>
</evidence>
<keyword evidence="4" id="KW-0472">Membrane</keyword>
<evidence type="ECO:0000313" key="6">
    <source>
        <dbReference type="Proteomes" id="UP000219439"/>
    </source>
</evidence>
<dbReference type="EMBL" id="OBEL01000005">
    <property type="protein sequence ID" value="SNZ20680.1"/>
    <property type="molecule type" value="Genomic_DNA"/>
</dbReference>
<dbReference type="InterPro" id="IPR006143">
    <property type="entry name" value="RND_pump_MFP"/>
</dbReference>
<dbReference type="AlphaFoldDB" id="A0A285PG27"/>
<dbReference type="SUPFAM" id="SSF111369">
    <property type="entry name" value="HlyD-like secretion proteins"/>
    <property type="match status" value="2"/>
</dbReference>
<dbReference type="PANTHER" id="PTHR30469:SF15">
    <property type="entry name" value="HLYD FAMILY OF SECRETION PROTEINS"/>
    <property type="match status" value="1"/>
</dbReference>
<dbReference type="GO" id="GO:0015562">
    <property type="term" value="F:efflux transmembrane transporter activity"/>
    <property type="evidence" value="ECO:0007669"/>
    <property type="project" value="TreeGrafter"/>
</dbReference>
<accession>A0A285PG27</accession>
<sequence length="493" mass="54085">MTHEPKHPLPQELPNPSRRSAPAGGVSRIEGPVPAQSIAIRNPSILNWVARIVLPILLIAVTVFVFRGLIGSKPDIGKLAAREEAYAVEVKTVTPTQYQPSISLFGTVFAARTVELRALVGGEVIWVNPGLAEGQVLSEGEALVRIDAFDYEGAVREARANLNEAKAKLTETRATIKSEESALERLKEQTEFAERDLERANKLAKSGSLTQQSLENRKLVLSQRQQVMEARSNNLTVLKARIEQQLANSERLHWRLDQANRNLANTDLKAPFTGLVQKKNVDLGRNVSGNDALVTMYDPEQMDVRFTLSDAQYGRLISDQSDLVGRAISVVWKLGDVSQTHSATISRITPEIDATNGGIQVYARLDRRSALRAGTFVELSVPDKLYQNVIRVPQAAVYDDKLLYLVDGQGRMKSEKVAIKAYLGEEVLVDASSLRVGQQVITTRIAEAGDGLKIVIPDLKATGFAKEKVRPVGNKDKSSNGKQQKIDKTGGQS</sequence>
<dbReference type="Gene3D" id="2.40.30.170">
    <property type="match status" value="1"/>
</dbReference>
<feature type="region of interest" description="Disordered" evidence="3">
    <location>
        <begin position="1"/>
        <end position="26"/>
    </location>
</feature>
<evidence type="ECO:0000256" key="4">
    <source>
        <dbReference type="SAM" id="Phobius"/>
    </source>
</evidence>
<dbReference type="Proteomes" id="UP000219439">
    <property type="component" value="Unassembled WGS sequence"/>
</dbReference>
<keyword evidence="4" id="KW-0812">Transmembrane</keyword>
<keyword evidence="6" id="KW-1185">Reference proteome</keyword>
<proteinExistence type="inferred from homology"/>
<evidence type="ECO:0000313" key="5">
    <source>
        <dbReference type="EMBL" id="SNZ20680.1"/>
    </source>
</evidence>
<dbReference type="Gene3D" id="2.40.420.20">
    <property type="match status" value="1"/>
</dbReference>
<comment type="similarity">
    <text evidence="1">Belongs to the membrane fusion protein (MFP) (TC 8.A.1) family.</text>
</comment>
<dbReference type="Gene3D" id="2.40.50.100">
    <property type="match status" value="1"/>
</dbReference>
<keyword evidence="4" id="KW-1133">Transmembrane helix</keyword>
<organism evidence="5 6">
    <name type="scientific">Cohaesibacter gelatinilyticus</name>
    <dbReference type="NCBI Taxonomy" id="372072"/>
    <lineage>
        <taxon>Bacteria</taxon>
        <taxon>Pseudomonadati</taxon>
        <taxon>Pseudomonadota</taxon>
        <taxon>Alphaproteobacteria</taxon>
        <taxon>Hyphomicrobiales</taxon>
        <taxon>Cohaesibacteraceae</taxon>
    </lineage>
</organism>
<feature type="region of interest" description="Disordered" evidence="3">
    <location>
        <begin position="467"/>
        <end position="493"/>
    </location>
</feature>
<name>A0A285PG27_9HYPH</name>
<evidence type="ECO:0000256" key="1">
    <source>
        <dbReference type="ARBA" id="ARBA00009477"/>
    </source>
</evidence>
<dbReference type="PANTHER" id="PTHR30469">
    <property type="entry name" value="MULTIDRUG RESISTANCE PROTEIN MDTA"/>
    <property type="match status" value="1"/>
</dbReference>
<dbReference type="RefSeq" id="WP_141401275.1">
    <property type="nucleotide sequence ID" value="NZ_OBEL01000005.1"/>
</dbReference>
<dbReference type="NCBIfam" id="TIGR01730">
    <property type="entry name" value="RND_mfp"/>
    <property type="match status" value="1"/>
</dbReference>
<feature type="transmembrane region" description="Helical" evidence="4">
    <location>
        <begin position="48"/>
        <end position="70"/>
    </location>
</feature>
<dbReference type="Gene3D" id="1.10.287.470">
    <property type="entry name" value="Helix hairpin bin"/>
    <property type="match status" value="1"/>
</dbReference>
<reference evidence="5 6" key="1">
    <citation type="submission" date="2017-09" db="EMBL/GenBank/DDBJ databases">
        <authorList>
            <person name="Ehlers B."/>
            <person name="Leendertz F.H."/>
        </authorList>
    </citation>
    <scope>NUCLEOTIDE SEQUENCE [LARGE SCALE GENOMIC DNA]</scope>
    <source>
        <strain evidence="5 6">DSM 18289</strain>
    </source>
</reference>
<protein>
    <submittedName>
        <fullName evidence="5">RND family efflux transporter, MFP subunit</fullName>
    </submittedName>
</protein>
<dbReference type="OrthoDB" id="9813967at2"/>
<gene>
    <name evidence="5" type="ORF">SAMN06265368_3790</name>
</gene>
<dbReference type="GO" id="GO:1990281">
    <property type="term" value="C:efflux pump complex"/>
    <property type="evidence" value="ECO:0007669"/>
    <property type="project" value="TreeGrafter"/>
</dbReference>
<feature type="coiled-coil region" evidence="2">
    <location>
        <begin position="148"/>
        <end position="203"/>
    </location>
</feature>